<dbReference type="Gene3D" id="1.10.10.1450">
    <property type="match status" value="2"/>
</dbReference>
<dbReference type="InterPro" id="IPR041426">
    <property type="entry name" value="Mos1_HTH"/>
</dbReference>
<dbReference type="PANTHER" id="PTHR46060:SF1">
    <property type="entry name" value="MARINER MOS1 TRANSPOSASE-LIKE PROTEIN"/>
    <property type="match status" value="1"/>
</dbReference>
<dbReference type="Pfam" id="PF17906">
    <property type="entry name" value="HTH_48"/>
    <property type="match status" value="1"/>
</dbReference>
<evidence type="ECO:0000313" key="3">
    <source>
        <dbReference type="Proteomes" id="UP001235939"/>
    </source>
</evidence>
<dbReference type="InterPro" id="IPR036397">
    <property type="entry name" value="RNaseH_sf"/>
</dbReference>
<dbReference type="Gene3D" id="3.30.420.10">
    <property type="entry name" value="Ribonuclease H-like superfamily/Ribonuclease H"/>
    <property type="match status" value="2"/>
</dbReference>
<reference evidence="2 3" key="1">
    <citation type="submission" date="2022-01" db="EMBL/GenBank/DDBJ databases">
        <title>A chromosomal length assembly of Cordylochernes scorpioides.</title>
        <authorList>
            <person name="Zeh D."/>
            <person name="Zeh J."/>
        </authorList>
    </citation>
    <scope>NUCLEOTIDE SEQUENCE [LARGE SCALE GENOMIC DNA]</scope>
    <source>
        <strain evidence="2">IN4F17</strain>
        <tissue evidence="2">Whole Body</tissue>
    </source>
</reference>
<feature type="domain" description="Mos1 transposase HTH" evidence="1">
    <location>
        <begin position="670"/>
        <end position="715"/>
    </location>
</feature>
<protein>
    <recommendedName>
        <fullName evidence="1">Mos1 transposase HTH domain-containing protein</fullName>
    </recommendedName>
</protein>
<keyword evidence="3" id="KW-1185">Reference proteome</keyword>
<gene>
    <name evidence="2" type="ORF">LAZ67_19002656</name>
</gene>
<dbReference type="Pfam" id="PF01359">
    <property type="entry name" value="Transposase_1"/>
    <property type="match status" value="2"/>
</dbReference>
<dbReference type="PANTHER" id="PTHR46060">
    <property type="entry name" value="MARINER MOS1 TRANSPOSASE-LIKE PROTEIN"/>
    <property type="match status" value="1"/>
</dbReference>
<sequence>MDQRTCIEFCVKNEIKCADAFQMLTVAYGEATLDRSNVYRWYKMFSEGREDVNDEERAGRPSTSTTDEKINEVEKMILANRRITVREVAEDLNISIGSCHSIFINDLGMRRVAAKFLPKLLNCDQKHHRMNIANEMLDSVRDDPNLLQRVKTGDEAWVYGYDWKPKLNHLNGSCRTNQDRKKRAKFGRMGVVHHEFLPQGRMVNKEYYLQVMRNLREAILQKRPDLWKNKNWLLHHDNAPAHTSLLVRDFLAKFNTLMMPQPTYSPELAPYRGSVEGWSKPLVFDRYDPDISTVKKVGQETTAKHRRCSGGWVRRYVEDNDIGLSAFPGFQQVEIGSRTKGCYSNIRLISKTIKDLISIVSQRIPPTEMLQLIISTTKEIKTLNSAIERKHQKKLQFWSRKYNTQLIPPENQPNILNLSSYDLSTDEIDYLSKGTKHRFPTKTDHYKIIAGVESAITTLTHNEQSKIRNLVTTSLEESSKTPIFKPNNQHIANSLRSKKEIVITKADKGSQTVIMNTLDYISKMNEILNNSIVFKPITTNEKSQSSAQYTKDLRKLYRGNTITAEDLKLFLGNIKSTAYIYGQPKTHKPGIPIRPIIAYHMSPIAPLAKFLANFLIPILKDNPTTTSITSIPKFIENIHSLPPSPNSTMISFDVLLVMELPLVSPASCELRSVIRFLAAKKNSAKDIHTEFCQVYGEGCMSSGMVRRWVREFKNGRKDVHDEPRAGRPSVSDETIAKVEAAMLEYRRITAWKLCDLVPDVSKTTIDKILREHLGYSKVCAIWVPKMLTEDHKRQWVVAAQKISDCHKTDGEEFLDSIVTGDVNWVHYTTPETKEQSKQWKHTSSPKPLKFKQTLSAGKLIATVFWDRKGLLLCDFMCRGTTINFNRYCETLKQLRHAIQNKRRGMLTKGVRFHHDNARPHTPPIKPLPSSKNLDGNWRHTHTPYSPDVAPSDFHLFPELKKNLVGTQFQDNDELEEAVLGFLRGQAAEFFDSGFHKCVSRMQKCVERNGEYVEK</sequence>
<dbReference type="EMBL" id="CP092881">
    <property type="protein sequence ID" value="UYV81053.1"/>
    <property type="molecule type" value="Genomic_DNA"/>
</dbReference>
<name>A0ABY6LIZ0_9ARAC</name>
<organism evidence="2 3">
    <name type="scientific">Cordylochernes scorpioides</name>
    <dbReference type="NCBI Taxonomy" id="51811"/>
    <lineage>
        <taxon>Eukaryota</taxon>
        <taxon>Metazoa</taxon>
        <taxon>Ecdysozoa</taxon>
        <taxon>Arthropoda</taxon>
        <taxon>Chelicerata</taxon>
        <taxon>Arachnida</taxon>
        <taxon>Pseudoscorpiones</taxon>
        <taxon>Cheliferoidea</taxon>
        <taxon>Chernetidae</taxon>
        <taxon>Cordylochernes</taxon>
    </lineage>
</organism>
<dbReference type="InterPro" id="IPR001888">
    <property type="entry name" value="Transposase_1"/>
</dbReference>
<evidence type="ECO:0000313" key="2">
    <source>
        <dbReference type="EMBL" id="UYV81053.1"/>
    </source>
</evidence>
<proteinExistence type="predicted"/>
<evidence type="ECO:0000259" key="1">
    <source>
        <dbReference type="Pfam" id="PF17906"/>
    </source>
</evidence>
<dbReference type="Proteomes" id="UP001235939">
    <property type="component" value="Chromosome 19"/>
</dbReference>
<accession>A0ABY6LIZ0</accession>
<dbReference type="InterPro" id="IPR052709">
    <property type="entry name" value="Transposase-MT_Hybrid"/>
</dbReference>